<evidence type="ECO:0000313" key="6">
    <source>
        <dbReference type="EMBL" id="RKT77445.1"/>
    </source>
</evidence>
<dbReference type="InterPro" id="IPR029044">
    <property type="entry name" value="Nucleotide-diphossugar_trans"/>
</dbReference>
<dbReference type="OrthoDB" id="9151145at2"/>
<dbReference type="Pfam" id="PF12804">
    <property type="entry name" value="NTP_transf_3"/>
    <property type="match status" value="1"/>
</dbReference>
<dbReference type="NCBIfam" id="TIGR03552">
    <property type="entry name" value="F420_cofC"/>
    <property type="match status" value="1"/>
</dbReference>
<dbReference type="InterPro" id="IPR002835">
    <property type="entry name" value="CofC"/>
</dbReference>
<keyword evidence="1 6" id="KW-0808">Transferase</keyword>
<keyword evidence="2 6" id="KW-0548">Nucleotidyltransferase</keyword>
<evidence type="ECO:0000256" key="2">
    <source>
        <dbReference type="ARBA" id="ARBA00022695"/>
    </source>
</evidence>
<dbReference type="SUPFAM" id="SSF53448">
    <property type="entry name" value="Nucleotide-diphospho-sugar transferases"/>
    <property type="match status" value="1"/>
</dbReference>
<name>A0A495XWC7_9MICO</name>
<dbReference type="Gene3D" id="3.90.550.10">
    <property type="entry name" value="Spore Coat Polysaccharide Biosynthesis Protein SpsA, Chain A"/>
    <property type="match status" value="1"/>
</dbReference>
<evidence type="ECO:0000256" key="1">
    <source>
        <dbReference type="ARBA" id="ARBA00022679"/>
    </source>
</evidence>
<dbReference type="InterPro" id="IPR025877">
    <property type="entry name" value="MobA-like_NTP_Trfase"/>
</dbReference>
<dbReference type="GO" id="GO:0043814">
    <property type="term" value="F:phospholactate guanylyltransferase activity"/>
    <property type="evidence" value="ECO:0007669"/>
    <property type="project" value="InterPro"/>
</dbReference>
<accession>A0A495XWC7</accession>
<evidence type="ECO:0000313" key="7">
    <source>
        <dbReference type="Proteomes" id="UP000278440"/>
    </source>
</evidence>
<dbReference type="AlphaFoldDB" id="A0A495XWC7"/>
<keyword evidence="4" id="KW-0342">GTP-binding</keyword>
<dbReference type="Proteomes" id="UP000278440">
    <property type="component" value="Unassembled WGS sequence"/>
</dbReference>
<keyword evidence="3" id="KW-0547">Nucleotide-binding</keyword>
<evidence type="ECO:0000256" key="3">
    <source>
        <dbReference type="ARBA" id="ARBA00022741"/>
    </source>
</evidence>
<gene>
    <name evidence="6" type="ORF">DFJ68_0868</name>
</gene>
<sequence length="230" mass="23335">MSDLSPPTSPAPAPDWHVVVPVKDTRHGKSRLARSVGAAREPLARAIADDTLEAVVGAVGADRVIVVTSDAGLAAEWSQRGVHVVADPGEGLNAALGLGLAAVPTGRAAAALLGDLPALHPVELREALAAAARHDQSFVPDADGVGTVLRCGGVVRSGDGVPTGLPRPLFGAGSAARHEADGAVRLTLDLPRLRTDVDDLASLEAASLLGLGTRTQAVVSGLWPRASGWI</sequence>
<feature type="domain" description="MobA-like NTP transferase" evidence="5">
    <location>
        <begin position="51"/>
        <end position="172"/>
    </location>
</feature>
<keyword evidence="7" id="KW-1185">Reference proteome</keyword>
<dbReference type="PANTHER" id="PTHR40392:SF1">
    <property type="entry name" value="2-PHOSPHO-L-LACTATE GUANYLYLTRANSFERASE"/>
    <property type="match status" value="1"/>
</dbReference>
<reference evidence="6 7" key="1">
    <citation type="submission" date="2018-10" db="EMBL/GenBank/DDBJ databases">
        <title>Sequencing the genomes of 1000 actinobacteria strains.</title>
        <authorList>
            <person name="Klenk H.-P."/>
        </authorList>
    </citation>
    <scope>NUCLEOTIDE SEQUENCE [LARGE SCALE GENOMIC DNA]</scope>
    <source>
        <strain evidence="6 7">DSM 44267</strain>
    </source>
</reference>
<protein>
    <submittedName>
        <fullName evidence="6">2-phospho-L-lactate guanylyltransferase</fullName>
    </submittedName>
</protein>
<comment type="caution">
    <text evidence="6">The sequence shown here is derived from an EMBL/GenBank/DDBJ whole genome shotgun (WGS) entry which is preliminary data.</text>
</comment>
<organism evidence="6 7">
    <name type="scientific">Terracoccus luteus</name>
    <dbReference type="NCBI Taxonomy" id="53356"/>
    <lineage>
        <taxon>Bacteria</taxon>
        <taxon>Bacillati</taxon>
        <taxon>Actinomycetota</taxon>
        <taxon>Actinomycetes</taxon>
        <taxon>Micrococcales</taxon>
        <taxon>Intrasporangiaceae</taxon>
        <taxon>Terracoccus</taxon>
    </lineage>
</organism>
<proteinExistence type="predicted"/>
<dbReference type="PANTHER" id="PTHR40392">
    <property type="entry name" value="2-PHOSPHO-L-LACTATE GUANYLYLTRANSFERASE"/>
    <property type="match status" value="1"/>
</dbReference>
<dbReference type="EMBL" id="RBXT01000001">
    <property type="protein sequence ID" value="RKT77445.1"/>
    <property type="molecule type" value="Genomic_DNA"/>
</dbReference>
<evidence type="ECO:0000259" key="5">
    <source>
        <dbReference type="Pfam" id="PF12804"/>
    </source>
</evidence>
<evidence type="ECO:0000256" key="4">
    <source>
        <dbReference type="ARBA" id="ARBA00023134"/>
    </source>
</evidence>
<dbReference type="GO" id="GO:0005525">
    <property type="term" value="F:GTP binding"/>
    <property type="evidence" value="ECO:0007669"/>
    <property type="project" value="UniProtKB-KW"/>
</dbReference>
<dbReference type="RefSeq" id="WP_121031322.1">
    <property type="nucleotide sequence ID" value="NZ_RBXT01000001.1"/>
</dbReference>